<evidence type="ECO:0000313" key="2">
    <source>
        <dbReference type="Proteomes" id="UP001283361"/>
    </source>
</evidence>
<protein>
    <submittedName>
        <fullName evidence="1">Uncharacterized protein</fullName>
    </submittedName>
</protein>
<evidence type="ECO:0000313" key="1">
    <source>
        <dbReference type="EMBL" id="KAK3795650.1"/>
    </source>
</evidence>
<dbReference type="AlphaFoldDB" id="A0AAE1AX52"/>
<sequence length="110" mass="12580">MYYGHDAALELQLVMASLPVCLRLDTKDDRTGPPFIPPNPPVHTRAITTLHPLDFGQENRRPSTFSDSDVNTDATVLVLAFFMLREAFSDRMMNFDLSHSMTYRMINFDL</sequence>
<keyword evidence="2" id="KW-1185">Reference proteome</keyword>
<reference evidence="1" key="1">
    <citation type="journal article" date="2023" name="G3 (Bethesda)">
        <title>A reference genome for the long-term kleptoplast-retaining sea slug Elysia crispata morphotype clarki.</title>
        <authorList>
            <person name="Eastman K.E."/>
            <person name="Pendleton A.L."/>
            <person name="Shaikh M.A."/>
            <person name="Suttiyut T."/>
            <person name="Ogas R."/>
            <person name="Tomko P."/>
            <person name="Gavelis G."/>
            <person name="Widhalm J.R."/>
            <person name="Wisecaver J.H."/>
        </authorList>
    </citation>
    <scope>NUCLEOTIDE SEQUENCE</scope>
    <source>
        <strain evidence="1">ECLA1</strain>
    </source>
</reference>
<gene>
    <name evidence="1" type="ORF">RRG08_025701</name>
</gene>
<organism evidence="1 2">
    <name type="scientific">Elysia crispata</name>
    <name type="common">lettuce slug</name>
    <dbReference type="NCBI Taxonomy" id="231223"/>
    <lineage>
        <taxon>Eukaryota</taxon>
        <taxon>Metazoa</taxon>
        <taxon>Spiralia</taxon>
        <taxon>Lophotrochozoa</taxon>
        <taxon>Mollusca</taxon>
        <taxon>Gastropoda</taxon>
        <taxon>Heterobranchia</taxon>
        <taxon>Euthyneura</taxon>
        <taxon>Panpulmonata</taxon>
        <taxon>Sacoglossa</taxon>
        <taxon>Placobranchoidea</taxon>
        <taxon>Plakobranchidae</taxon>
        <taxon>Elysia</taxon>
    </lineage>
</organism>
<proteinExistence type="predicted"/>
<dbReference type="Proteomes" id="UP001283361">
    <property type="component" value="Unassembled WGS sequence"/>
</dbReference>
<accession>A0AAE1AX52</accession>
<dbReference type="EMBL" id="JAWDGP010001023">
    <property type="protein sequence ID" value="KAK3795650.1"/>
    <property type="molecule type" value="Genomic_DNA"/>
</dbReference>
<name>A0AAE1AX52_9GAST</name>
<comment type="caution">
    <text evidence="1">The sequence shown here is derived from an EMBL/GenBank/DDBJ whole genome shotgun (WGS) entry which is preliminary data.</text>
</comment>